<evidence type="ECO:0000313" key="2">
    <source>
        <dbReference type="EMBL" id="KRX03356.1"/>
    </source>
</evidence>
<name>A0A0V0QMK3_PSEPJ</name>
<evidence type="ECO:0000256" key="1">
    <source>
        <dbReference type="ARBA" id="ARBA00023186"/>
    </source>
</evidence>
<evidence type="ECO:0000313" key="3">
    <source>
        <dbReference type="Proteomes" id="UP000054937"/>
    </source>
</evidence>
<dbReference type="InterPro" id="IPR005631">
    <property type="entry name" value="SDH"/>
</dbReference>
<comment type="caution">
    <text evidence="2">The sequence shown here is derived from an EMBL/GenBank/DDBJ whole genome shotgun (WGS) entry which is preliminary data.</text>
</comment>
<accession>A0A0V0QMK3</accession>
<dbReference type="InParanoid" id="A0A0V0QMK3"/>
<dbReference type="Gene3D" id="1.10.150.250">
    <property type="entry name" value="Flavinator of succinate dehydrogenase"/>
    <property type="match status" value="1"/>
</dbReference>
<dbReference type="Pfam" id="PF03937">
    <property type="entry name" value="Sdh5"/>
    <property type="match status" value="1"/>
</dbReference>
<keyword evidence="3" id="KW-1185">Reference proteome</keyword>
<proteinExistence type="predicted"/>
<dbReference type="OrthoDB" id="284292at2759"/>
<dbReference type="AlphaFoldDB" id="A0A0V0QMK3"/>
<dbReference type="InterPro" id="IPR036714">
    <property type="entry name" value="SDH_sf"/>
</dbReference>
<dbReference type="SUPFAM" id="SSF109910">
    <property type="entry name" value="YgfY-like"/>
    <property type="match status" value="1"/>
</dbReference>
<gene>
    <name evidence="2" type="ORF">PPERSA_08653</name>
</gene>
<reference evidence="2 3" key="1">
    <citation type="journal article" date="2015" name="Sci. Rep.">
        <title>Genome of the facultative scuticociliatosis pathogen Pseudocohnilembus persalinus provides insight into its virulence through horizontal gene transfer.</title>
        <authorList>
            <person name="Xiong J."/>
            <person name="Wang G."/>
            <person name="Cheng J."/>
            <person name="Tian M."/>
            <person name="Pan X."/>
            <person name="Warren A."/>
            <person name="Jiang C."/>
            <person name="Yuan D."/>
            <person name="Miao W."/>
        </authorList>
    </citation>
    <scope>NUCLEOTIDE SEQUENCE [LARGE SCALE GENOMIC DNA]</scope>
    <source>
        <strain evidence="2">36N120E</strain>
    </source>
</reference>
<dbReference type="EMBL" id="LDAU01000134">
    <property type="protein sequence ID" value="KRX03356.1"/>
    <property type="molecule type" value="Genomic_DNA"/>
</dbReference>
<organism evidence="2 3">
    <name type="scientific">Pseudocohnilembus persalinus</name>
    <name type="common">Ciliate</name>
    <dbReference type="NCBI Taxonomy" id="266149"/>
    <lineage>
        <taxon>Eukaryota</taxon>
        <taxon>Sar</taxon>
        <taxon>Alveolata</taxon>
        <taxon>Ciliophora</taxon>
        <taxon>Intramacronucleata</taxon>
        <taxon>Oligohymenophorea</taxon>
        <taxon>Scuticociliatia</taxon>
        <taxon>Philasterida</taxon>
        <taxon>Pseudocohnilembidae</taxon>
        <taxon>Pseudocohnilembus</taxon>
    </lineage>
</organism>
<sequence>MNKNLLLNLVRFQKFQKNLVNQNSFKFCTKDYEGLFYDAKVKSHTMEQDIDALRRQIYFRANNMGMKELDLIVGTWIKKNVNNMNMEELQQFHREILEYETPLLTKIILGQEEFSDNTKYQSILRDWAFNEKNKQLY</sequence>
<protein>
    <submittedName>
        <fullName evidence="2">Flavinator of succinate dehydrogenase</fullName>
    </submittedName>
</protein>
<keyword evidence="1" id="KW-0143">Chaperone</keyword>
<dbReference type="Proteomes" id="UP000054937">
    <property type="component" value="Unassembled WGS sequence"/>
</dbReference>